<dbReference type="AlphaFoldDB" id="A0A4S8QBI1"/>
<name>A0A4S8QBI1_9ACTN</name>
<proteinExistence type="predicted"/>
<feature type="signal peptide" evidence="2">
    <location>
        <begin position="1"/>
        <end position="31"/>
    </location>
</feature>
<evidence type="ECO:0000313" key="4">
    <source>
        <dbReference type="Proteomes" id="UP000308760"/>
    </source>
</evidence>
<feature type="region of interest" description="Disordered" evidence="1">
    <location>
        <begin position="26"/>
        <end position="70"/>
    </location>
</feature>
<keyword evidence="2" id="KW-0732">Signal</keyword>
<reference evidence="3 4" key="2">
    <citation type="submission" date="2019-05" db="EMBL/GenBank/DDBJ databases">
        <title>Glycomyces buryatensis sp. nov.</title>
        <authorList>
            <person name="Nikitina E."/>
        </authorList>
    </citation>
    <scope>NUCLEOTIDE SEQUENCE [LARGE SCALE GENOMIC DNA]</scope>
    <source>
        <strain evidence="3 4">18</strain>
    </source>
</reference>
<accession>A0A4S8QBI1</accession>
<gene>
    <name evidence="3" type="ORF">FAB82_13640</name>
</gene>
<keyword evidence="4" id="KW-1185">Reference proteome</keyword>
<evidence type="ECO:0008006" key="5">
    <source>
        <dbReference type="Google" id="ProtNLM"/>
    </source>
</evidence>
<comment type="caution">
    <text evidence="3">The sequence shown here is derived from an EMBL/GenBank/DDBJ whole genome shotgun (WGS) entry which is preliminary data.</text>
</comment>
<evidence type="ECO:0000256" key="2">
    <source>
        <dbReference type="SAM" id="SignalP"/>
    </source>
</evidence>
<dbReference type="Proteomes" id="UP000308760">
    <property type="component" value="Unassembled WGS sequence"/>
</dbReference>
<dbReference type="PROSITE" id="PS51257">
    <property type="entry name" value="PROKAR_LIPOPROTEIN"/>
    <property type="match status" value="1"/>
</dbReference>
<dbReference type="RefSeq" id="WP_136535087.1">
    <property type="nucleotide sequence ID" value="NZ_STGY01000054.1"/>
</dbReference>
<feature type="chain" id="PRO_5020756203" description="Secreted protein" evidence="2">
    <location>
        <begin position="32"/>
        <end position="179"/>
    </location>
</feature>
<dbReference type="EMBL" id="STGY01000054">
    <property type="protein sequence ID" value="THV40891.1"/>
    <property type="molecule type" value="Genomic_DNA"/>
</dbReference>
<evidence type="ECO:0000256" key="1">
    <source>
        <dbReference type="SAM" id="MobiDB-lite"/>
    </source>
</evidence>
<reference evidence="4" key="1">
    <citation type="submission" date="2019-04" db="EMBL/GenBank/DDBJ databases">
        <title>Nocardioides xinjiangensis sp. nov.</title>
        <authorList>
            <person name="Liu S."/>
        </authorList>
    </citation>
    <scope>NUCLEOTIDE SEQUENCE [LARGE SCALE GENOMIC DNA]</scope>
    <source>
        <strain evidence="4">18</strain>
    </source>
</reference>
<dbReference type="OrthoDB" id="3577535at2"/>
<protein>
    <recommendedName>
        <fullName evidence="5">Secreted protein</fullName>
    </recommendedName>
</protein>
<sequence>MMQTLRLSGPALATFSLTAALLLSGCGTDSASSPDESPATETASTPATSEPAISESASDPAPLDPADGTDYTACADGNCEVAISEPTDIEFDGSTGPGTLAVIDILDDGLALQVTLPGGGGDSELKGRCTLHFSAGGGSMDCPADLEATPEPPEPAAGVLSVQLAGMTDGTAILRLALG</sequence>
<feature type="compositionally biased region" description="Low complexity" evidence="1">
    <location>
        <begin position="36"/>
        <end position="52"/>
    </location>
</feature>
<evidence type="ECO:0000313" key="3">
    <source>
        <dbReference type="EMBL" id="THV40891.1"/>
    </source>
</evidence>
<organism evidence="3 4">
    <name type="scientific">Glycomyces buryatensis</name>
    <dbReference type="NCBI Taxonomy" id="2570927"/>
    <lineage>
        <taxon>Bacteria</taxon>
        <taxon>Bacillati</taxon>
        <taxon>Actinomycetota</taxon>
        <taxon>Actinomycetes</taxon>
        <taxon>Glycomycetales</taxon>
        <taxon>Glycomycetaceae</taxon>
        <taxon>Glycomyces</taxon>
    </lineage>
</organism>